<sequence length="247" mass="27342">MKILISAVLFVIFAGVNCSNFRNPAIQRLQHFMCMGKRCGFEEVCEIRTAPCFFPPCPYVTYCTPTWGSANKGGSCPAVDYIGVGTIQCFGDFGCGISNNDVCCHNRYTKTSRQFKQYLPKSRKYSYGRVTARLMSAVLCVIFTGLNCTNYRNPEIQGMQQTMCKDKHCVFEQVCEIRTAHCLIPPCPYVTYCAPTWGSLNKGGACPAADDISVGTVQCFGDFGCGISNNDVCCHNRNTKSSYCHKP</sequence>
<keyword evidence="1" id="KW-0732">Signal</keyword>
<organism evidence="2 3">
    <name type="scientific">Mytilus coruscus</name>
    <name type="common">Sea mussel</name>
    <dbReference type="NCBI Taxonomy" id="42192"/>
    <lineage>
        <taxon>Eukaryota</taxon>
        <taxon>Metazoa</taxon>
        <taxon>Spiralia</taxon>
        <taxon>Lophotrochozoa</taxon>
        <taxon>Mollusca</taxon>
        <taxon>Bivalvia</taxon>
        <taxon>Autobranchia</taxon>
        <taxon>Pteriomorphia</taxon>
        <taxon>Mytilida</taxon>
        <taxon>Mytiloidea</taxon>
        <taxon>Mytilidae</taxon>
        <taxon>Mytilinae</taxon>
        <taxon>Mytilus</taxon>
    </lineage>
</organism>
<protein>
    <submittedName>
        <fullName evidence="2">Uncharacterized protein</fullName>
    </submittedName>
</protein>
<dbReference type="OrthoDB" id="6073547at2759"/>
<dbReference type="AlphaFoldDB" id="A0A6J8EUI6"/>
<accession>A0A6J8EUI6</accession>
<reference evidence="2 3" key="1">
    <citation type="submission" date="2020-06" db="EMBL/GenBank/DDBJ databases">
        <authorList>
            <person name="Li R."/>
            <person name="Bekaert M."/>
        </authorList>
    </citation>
    <scope>NUCLEOTIDE SEQUENCE [LARGE SCALE GENOMIC DNA]</scope>
    <source>
        <strain evidence="3">wild</strain>
    </source>
</reference>
<proteinExistence type="predicted"/>
<evidence type="ECO:0000256" key="1">
    <source>
        <dbReference type="SAM" id="SignalP"/>
    </source>
</evidence>
<name>A0A6J8EUI6_MYTCO</name>
<evidence type="ECO:0000313" key="3">
    <source>
        <dbReference type="Proteomes" id="UP000507470"/>
    </source>
</evidence>
<dbReference type="EMBL" id="CACVKT020009962">
    <property type="protein sequence ID" value="CAC5424130.1"/>
    <property type="molecule type" value="Genomic_DNA"/>
</dbReference>
<evidence type="ECO:0000313" key="2">
    <source>
        <dbReference type="EMBL" id="CAC5424130.1"/>
    </source>
</evidence>
<feature type="chain" id="PRO_5026864477" evidence="1">
    <location>
        <begin position="19"/>
        <end position="247"/>
    </location>
</feature>
<keyword evidence="3" id="KW-1185">Reference proteome</keyword>
<dbReference type="Proteomes" id="UP000507470">
    <property type="component" value="Unassembled WGS sequence"/>
</dbReference>
<feature type="signal peptide" evidence="1">
    <location>
        <begin position="1"/>
        <end position="18"/>
    </location>
</feature>
<gene>
    <name evidence="2" type="ORF">MCOR_56063</name>
</gene>